<dbReference type="PROSITE" id="PS50142">
    <property type="entry name" value="RNASE_3_2"/>
    <property type="match status" value="2"/>
</dbReference>
<evidence type="ECO:0000256" key="14">
    <source>
        <dbReference type="ARBA" id="ARBA00022842"/>
    </source>
</evidence>
<dbReference type="InterPro" id="IPR011907">
    <property type="entry name" value="RNase_III"/>
</dbReference>
<keyword evidence="17" id="KW-0539">Nucleus</keyword>
<evidence type="ECO:0000256" key="21">
    <source>
        <dbReference type="PROSITE-ProRule" id="PRU00266"/>
    </source>
</evidence>
<comment type="similarity">
    <text evidence="5">Belongs to the ribonuclease III family.</text>
</comment>
<dbReference type="GO" id="GO:0004525">
    <property type="term" value="F:ribonuclease III activity"/>
    <property type="evidence" value="ECO:0007669"/>
    <property type="project" value="UniProtKB-EC"/>
</dbReference>
<evidence type="ECO:0000256" key="20">
    <source>
        <dbReference type="ARBA" id="ARBA00083702"/>
    </source>
</evidence>
<dbReference type="Pfam" id="PF00636">
    <property type="entry name" value="Ribonuclease_3"/>
    <property type="match status" value="1"/>
</dbReference>
<evidence type="ECO:0000256" key="16">
    <source>
        <dbReference type="ARBA" id="ARBA00023211"/>
    </source>
</evidence>
<dbReference type="InterPro" id="IPR036389">
    <property type="entry name" value="RNase_III_sf"/>
</dbReference>
<feature type="domain" description="DRBM" evidence="23">
    <location>
        <begin position="1175"/>
        <end position="1250"/>
    </location>
</feature>
<evidence type="ECO:0000256" key="22">
    <source>
        <dbReference type="SAM" id="MobiDB-lite"/>
    </source>
</evidence>
<dbReference type="EMBL" id="VSWD01000011">
    <property type="protein sequence ID" value="KAK3088622.1"/>
    <property type="molecule type" value="Genomic_DNA"/>
</dbReference>
<dbReference type="GO" id="GO:0031054">
    <property type="term" value="P:pre-miRNA processing"/>
    <property type="evidence" value="ECO:0007669"/>
    <property type="project" value="InterPro"/>
</dbReference>
<dbReference type="InterPro" id="IPR000999">
    <property type="entry name" value="RNase_III_dom"/>
</dbReference>
<evidence type="ECO:0000313" key="25">
    <source>
        <dbReference type="EMBL" id="KAK3088622.1"/>
    </source>
</evidence>
<dbReference type="GO" id="GO:0003723">
    <property type="term" value="F:RNA binding"/>
    <property type="evidence" value="ECO:0007669"/>
    <property type="project" value="UniProtKB-UniRule"/>
</dbReference>
<evidence type="ECO:0000313" key="26">
    <source>
        <dbReference type="Proteomes" id="UP001186944"/>
    </source>
</evidence>
<dbReference type="Pfam" id="PF00035">
    <property type="entry name" value="dsrm"/>
    <property type="match status" value="1"/>
</dbReference>
<evidence type="ECO:0000259" key="24">
    <source>
        <dbReference type="PROSITE" id="PS50142"/>
    </source>
</evidence>
<dbReference type="SUPFAM" id="SSF54768">
    <property type="entry name" value="dsRNA-binding domain-like"/>
    <property type="match status" value="1"/>
</dbReference>
<keyword evidence="14" id="KW-0460">Magnesium</keyword>
<dbReference type="PANTHER" id="PTHR11207:SF0">
    <property type="entry name" value="RIBONUCLEASE 3"/>
    <property type="match status" value="1"/>
</dbReference>
<dbReference type="Gene3D" id="1.10.1520.10">
    <property type="entry name" value="Ribonuclease III domain"/>
    <property type="match status" value="2"/>
</dbReference>
<keyword evidence="11" id="KW-0677">Repeat</keyword>
<dbReference type="SMART" id="SM00358">
    <property type="entry name" value="DSRM"/>
    <property type="match status" value="1"/>
</dbReference>
<dbReference type="GO" id="GO:0006364">
    <property type="term" value="P:rRNA processing"/>
    <property type="evidence" value="ECO:0007669"/>
    <property type="project" value="InterPro"/>
</dbReference>
<keyword evidence="15 21" id="KW-0694">RNA-binding</keyword>
<dbReference type="InterPro" id="IPR044442">
    <property type="entry name" value="RNAse_III_DSRM__animal"/>
</dbReference>
<evidence type="ECO:0000256" key="3">
    <source>
        <dbReference type="ARBA" id="ARBA00001946"/>
    </source>
</evidence>
<dbReference type="Gene3D" id="3.30.160.20">
    <property type="match status" value="1"/>
</dbReference>
<dbReference type="EC" id="3.1.26.3" evidence="6"/>
<dbReference type="InterPro" id="IPR014720">
    <property type="entry name" value="dsRBD_dom"/>
</dbReference>
<evidence type="ECO:0000256" key="8">
    <source>
        <dbReference type="ARBA" id="ARBA00022517"/>
    </source>
</evidence>
<feature type="domain" description="RNase III" evidence="24">
    <location>
        <begin position="791"/>
        <end position="971"/>
    </location>
</feature>
<feature type="compositionally biased region" description="Basic and acidic residues" evidence="22">
    <location>
        <begin position="210"/>
        <end position="255"/>
    </location>
</feature>
<dbReference type="FunFam" id="3.30.160.20:FF:000012">
    <property type="entry name" value="Drosha ribonuclease III"/>
    <property type="match status" value="1"/>
</dbReference>
<reference evidence="25" key="1">
    <citation type="submission" date="2019-08" db="EMBL/GenBank/DDBJ databases">
        <title>The improved chromosome-level genome for the pearl oyster Pinctada fucata martensii using PacBio sequencing and Hi-C.</title>
        <authorList>
            <person name="Zheng Z."/>
        </authorList>
    </citation>
    <scope>NUCLEOTIDE SEQUENCE</scope>
    <source>
        <strain evidence="25">ZZ-2019</strain>
        <tissue evidence="25">Adductor muscle</tissue>
    </source>
</reference>
<feature type="region of interest" description="Disordered" evidence="22">
    <location>
        <begin position="381"/>
        <end position="419"/>
    </location>
</feature>
<evidence type="ECO:0000256" key="7">
    <source>
        <dbReference type="ARBA" id="ARBA00017706"/>
    </source>
</evidence>
<evidence type="ECO:0000256" key="11">
    <source>
        <dbReference type="ARBA" id="ARBA00022737"/>
    </source>
</evidence>
<accession>A0AA88XTW6</accession>
<keyword evidence="12" id="KW-0255">Endonuclease</keyword>
<feature type="compositionally biased region" description="Basic and acidic residues" evidence="22">
    <location>
        <begin position="1278"/>
        <end position="1307"/>
    </location>
</feature>
<dbReference type="Pfam" id="PF26050">
    <property type="entry name" value="Helical_CED_Drosha"/>
    <property type="match status" value="1"/>
</dbReference>
<keyword evidence="10" id="KW-0479">Metal-binding</keyword>
<comment type="cofactor">
    <cofactor evidence="2">
        <name>Mn(2+)</name>
        <dbReference type="ChEBI" id="CHEBI:29035"/>
    </cofactor>
</comment>
<evidence type="ECO:0000259" key="23">
    <source>
        <dbReference type="PROSITE" id="PS50137"/>
    </source>
</evidence>
<feature type="region of interest" description="Disordered" evidence="22">
    <location>
        <begin position="158"/>
        <end position="178"/>
    </location>
</feature>
<evidence type="ECO:0000256" key="6">
    <source>
        <dbReference type="ARBA" id="ARBA00012177"/>
    </source>
</evidence>
<comment type="catalytic activity">
    <reaction evidence="1">
        <text>Endonucleolytic cleavage to 5'-phosphomonoester.</text>
        <dbReference type="EC" id="3.1.26.3"/>
    </reaction>
</comment>
<dbReference type="SUPFAM" id="SSF69065">
    <property type="entry name" value="RNase III domain-like"/>
    <property type="match status" value="2"/>
</dbReference>
<proteinExistence type="inferred from homology"/>
<dbReference type="PROSITE" id="PS50137">
    <property type="entry name" value="DS_RBD"/>
    <property type="match status" value="1"/>
</dbReference>
<evidence type="ECO:0000256" key="18">
    <source>
        <dbReference type="ARBA" id="ARBA00032486"/>
    </source>
</evidence>
<comment type="caution">
    <text evidence="25">The sequence shown here is derived from an EMBL/GenBank/DDBJ whole genome shotgun (WGS) entry which is preliminary data.</text>
</comment>
<dbReference type="HAMAP" id="MF_00104">
    <property type="entry name" value="RNase_III"/>
    <property type="match status" value="1"/>
</dbReference>
<gene>
    <name evidence="25" type="ORF">FSP39_021413</name>
</gene>
<dbReference type="PROSITE" id="PS00517">
    <property type="entry name" value="RNASE_3_1"/>
    <property type="match status" value="1"/>
</dbReference>
<feature type="domain" description="RNase III" evidence="24">
    <location>
        <begin position="1022"/>
        <end position="1148"/>
    </location>
</feature>
<dbReference type="Pfam" id="PF14622">
    <property type="entry name" value="Ribonucleas_3_3"/>
    <property type="match status" value="1"/>
</dbReference>
<name>A0AA88XTW6_PINIB</name>
<dbReference type="GO" id="GO:0046872">
    <property type="term" value="F:metal ion binding"/>
    <property type="evidence" value="ECO:0007669"/>
    <property type="project" value="UniProtKB-KW"/>
</dbReference>
<keyword evidence="26" id="KW-1185">Reference proteome</keyword>
<comment type="cofactor">
    <cofactor evidence="3">
        <name>Mg(2+)</name>
        <dbReference type="ChEBI" id="CHEBI:18420"/>
    </cofactor>
</comment>
<evidence type="ECO:0000256" key="10">
    <source>
        <dbReference type="ARBA" id="ARBA00022723"/>
    </source>
</evidence>
<evidence type="ECO:0000256" key="5">
    <source>
        <dbReference type="ARBA" id="ARBA00010183"/>
    </source>
</evidence>
<evidence type="ECO:0000256" key="13">
    <source>
        <dbReference type="ARBA" id="ARBA00022801"/>
    </source>
</evidence>
<feature type="compositionally biased region" description="Basic residues" evidence="22">
    <location>
        <begin position="389"/>
        <end position="398"/>
    </location>
</feature>
<dbReference type="GO" id="GO:0031053">
    <property type="term" value="P:primary miRNA processing"/>
    <property type="evidence" value="ECO:0007669"/>
    <property type="project" value="TreeGrafter"/>
</dbReference>
<keyword evidence="13" id="KW-0378">Hydrolase</keyword>
<organism evidence="25 26">
    <name type="scientific">Pinctada imbricata</name>
    <name type="common">Atlantic pearl-oyster</name>
    <name type="synonym">Pinctada martensii</name>
    <dbReference type="NCBI Taxonomy" id="66713"/>
    <lineage>
        <taxon>Eukaryota</taxon>
        <taxon>Metazoa</taxon>
        <taxon>Spiralia</taxon>
        <taxon>Lophotrochozoa</taxon>
        <taxon>Mollusca</taxon>
        <taxon>Bivalvia</taxon>
        <taxon>Autobranchia</taxon>
        <taxon>Pteriomorphia</taxon>
        <taxon>Pterioida</taxon>
        <taxon>Pterioidea</taxon>
        <taxon>Pteriidae</taxon>
        <taxon>Pinctada</taxon>
    </lineage>
</organism>
<evidence type="ECO:0000256" key="9">
    <source>
        <dbReference type="ARBA" id="ARBA00022722"/>
    </source>
</evidence>
<evidence type="ECO:0000256" key="1">
    <source>
        <dbReference type="ARBA" id="ARBA00000109"/>
    </source>
</evidence>
<dbReference type="PANTHER" id="PTHR11207">
    <property type="entry name" value="RIBONUCLEASE III"/>
    <property type="match status" value="1"/>
</dbReference>
<feature type="region of interest" description="Disordered" evidence="22">
    <location>
        <begin position="1266"/>
        <end position="1318"/>
    </location>
</feature>
<keyword evidence="8" id="KW-0690">Ribosome biogenesis</keyword>
<evidence type="ECO:0000256" key="19">
    <source>
        <dbReference type="ARBA" id="ARBA00078955"/>
    </source>
</evidence>
<sequence length="1318" mass="152097">MQQSMAIQQQNLAMSQQNMAVRQTAMSMQPTNMAIQQPNMTMQTANMVMQQHNLALQQPNLNMQQQNLAFYQQQTMAIQQQQQNFALQQQSMNFLQNLQNRAMSIPQMQASGVGMWGSGVASVNYRAGNTQLTNIPVPMPPPLLPENVTSALLSGQTSLSSDGIKIPPPGTGLGILGETPNFPGTVKLGLLNQLQDNVNKSQQNYSKSGDSGESRTNKGGDKDSRGRDKGQMDRDTSRRRDDGKGYRNRDRDSYKGGRRRKGDSRDRDSRRRYSDSDSKDNSDSDRPTRRSSRSRSPLTKEDAKKQPVFTDQELNALYGNDEIELPDEIIPKWTRSSPADLYFTRDKQTGFLISTKRMRDLEEKFEHSLVMRAFRVQQSYPPYEEPKRPTKLHHHCHHHSESSCSSSESEEDDDDEEDMDEWMETLNRKKKHPYRLHEELWYNDPGEMNDGPLCKCSLKARKSGIRHNIYPGEEPLPKCEQNTANSGKLFHYHITMSPPTNFLTKTPTIILHDCHEYIFEGFSLFSHVKLENVPVCKVIRFNIDYTIHLLEEDMPENFSVRSLDLFRDYLFTELLELVDLDWRGPGTDENCTRFHLMPRFARSLPENGKELLSMNVVLKYLLDCSLPLIREDQLDSLKDFDTAEWQKYVDQIRGMVVTKPGMKPSSVRIDQLDRQVSDNDENEYPLIIHFGIRPAQLSYAGDPTYQKMWKQYVKYKHLLNSKPKVTFSDKKKLADKEKYLQELRMKSTMKREITVELSSEGFYRTGIWSDITQHAMLIPVLLGHLRFHQCLSALEETIDYKFKDRTLLQLALTHTSYKVNYGLNPDHARNSLSNCGMRQLEYGDRKIHYVHTRKRGINILINIMSRMGKKEELASEIPHNERLEFLGDAVVEFVSSVHLYYMFPWLEEGGLTTYRAAIVQNQHLAVLAKKLRLQDFMLYAHGPDLCHESDLRHAMANCFEALMGALFIDGGIELADRIFGTTLFEEEHLLQVWRELPVHPLQEDEPEGDRHWIESSIALKRLVEFEKAIGLKFDHIRLLARAFTLRSVGYNNLTLGHNQRLEFLGDTVLQLVSSEYLFRHFPDHHEGHLSLLRSSLVNNRTQAIVCDDLGMCQYVIYAETRGENLEMKTKEKADLLEAFMGSLYVDKDLQFCQAFCNVCFFPRLKDFILNQDWNDPKSQLQQCCLTLRELDGGEPDIPIYKMIESIGPTNTRRYTVAVYFRGERLATGVGHSIQQAEMSAATNALNERSELFPILAHQKRYLQRKHKAQQQQSLGFKGGRERGPKKDFSDRRSLEERGGRSLEERMVKGYQGSKHFKR</sequence>
<dbReference type="CDD" id="cd19877">
    <property type="entry name" value="DSRM_RNAse_III_meta_like"/>
    <property type="match status" value="1"/>
</dbReference>
<dbReference type="FunFam" id="1.10.1520.10:FF:000002">
    <property type="entry name" value="Drosha ribonuclease III"/>
    <property type="match status" value="1"/>
</dbReference>
<dbReference type="Proteomes" id="UP001186944">
    <property type="component" value="Unassembled WGS sequence"/>
</dbReference>
<feature type="compositionally biased region" description="Acidic residues" evidence="22">
    <location>
        <begin position="408"/>
        <end position="419"/>
    </location>
</feature>
<protein>
    <recommendedName>
        <fullName evidence="7">Ribonuclease 3</fullName>
        <ecNumber evidence="6">3.1.26.3</ecNumber>
    </recommendedName>
    <alternativeName>
        <fullName evidence="18">Ribonuclease III</fullName>
    </alternativeName>
    <alternativeName>
        <fullName evidence="19 20">protein Drosha</fullName>
    </alternativeName>
</protein>
<dbReference type="GO" id="GO:0070877">
    <property type="term" value="C:microprocessor complex"/>
    <property type="evidence" value="ECO:0007669"/>
    <property type="project" value="TreeGrafter"/>
</dbReference>
<evidence type="ECO:0000256" key="2">
    <source>
        <dbReference type="ARBA" id="ARBA00001936"/>
    </source>
</evidence>
<evidence type="ECO:0000256" key="4">
    <source>
        <dbReference type="ARBA" id="ARBA00004123"/>
    </source>
</evidence>
<evidence type="ECO:0000256" key="17">
    <source>
        <dbReference type="ARBA" id="ARBA00023242"/>
    </source>
</evidence>
<evidence type="ECO:0000256" key="15">
    <source>
        <dbReference type="ARBA" id="ARBA00022884"/>
    </source>
</evidence>
<keyword evidence="16" id="KW-0464">Manganese</keyword>
<dbReference type="SMART" id="SM00535">
    <property type="entry name" value="RIBOc"/>
    <property type="match status" value="2"/>
</dbReference>
<dbReference type="CDD" id="cd00593">
    <property type="entry name" value="RIBOc"/>
    <property type="match status" value="2"/>
</dbReference>
<dbReference type="InterPro" id="IPR058938">
    <property type="entry name" value="Helical_CED_Drosha"/>
</dbReference>
<feature type="compositionally biased region" description="Basic and acidic residues" evidence="22">
    <location>
        <begin position="263"/>
        <end position="288"/>
    </location>
</feature>
<evidence type="ECO:0000256" key="12">
    <source>
        <dbReference type="ARBA" id="ARBA00022759"/>
    </source>
</evidence>
<comment type="subcellular location">
    <subcellularLocation>
        <location evidence="4">Nucleus</location>
    </subcellularLocation>
</comment>
<keyword evidence="9" id="KW-0540">Nuclease</keyword>
<feature type="region of interest" description="Disordered" evidence="22">
    <location>
        <begin position="201"/>
        <end position="307"/>
    </location>
</feature>